<dbReference type="AlphaFoldDB" id="A0A841RET9"/>
<dbReference type="RefSeq" id="WP_184747758.1">
    <property type="nucleotide sequence ID" value="NZ_JACHGJ010000006.1"/>
</dbReference>
<feature type="signal peptide" evidence="1">
    <location>
        <begin position="1"/>
        <end position="19"/>
    </location>
</feature>
<accession>A0A841RET9</accession>
<organism evidence="2 3">
    <name type="scientific">Spirochaeta isovalerica</name>
    <dbReference type="NCBI Taxonomy" id="150"/>
    <lineage>
        <taxon>Bacteria</taxon>
        <taxon>Pseudomonadati</taxon>
        <taxon>Spirochaetota</taxon>
        <taxon>Spirochaetia</taxon>
        <taxon>Spirochaetales</taxon>
        <taxon>Spirochaetaceae</taxon>
        <taxon>Spirochaeta</taxon>
    </lineage>
</organism>
<evidence type="ECO:0000313" key="3">
    <source>
        <dbReference type="Proteomes" id="UP000587760"/>
    </source>
</evidence>
<feature type="chain" id="PRO_5032512629" evidence="1">
    <location>
        <begin position="20"/>
        <end position="110"/>
    </location>
</feature>
<protein>
    <submittedName>
        <fullName evidence="2">Uncharacterized protein</fullName>
    </submittedName>
</protein>
<comment type="caution">
    <text evidence="2">The sequence shown here is derived from an EMBL/GenBank/DDBJ whole genome shotgun (WGS) entry which is preliminary data.</text>
</comment>
<keyword evidence="3" id="KW-1185">Reference proteome</keyword>
<evidence type="ECO:0000256" key="1">
    <source>
        <dbReference type="SAM" id="SignalP"/>
    </source>
</evidence>
<evidence type="ECO:0000313" key="2">
    <source>
        <dbReference type="EMBL" id="MBB6481520.1"/>
    </source>
</evidence>
<dbReference type="Proteomes" id="UP000587760">
    <property type="component" value="Unassembled WGS sequence"/>
</dbReference>
<reference evidence="2 3" key="1">
    <citation type="submission" date="2020-08" db="EMBL/GenBank/DDBJ databases">
        <title>Genomic Encyclopedia of Type Strains, Phase IV (KMG-IV): sequencing the most valuable type-strain genomes for metagenomic binning, comparative biology and taxonomic classification.</title>
        <authorList>
            <person name="Goeker M."/>
        </authorList>
    </citation>
    <scope>NUCLEOTIDE SEQUENCE [LARGE SCALE GENOMIC DNA]</scope>
    <source>
        <strain evidence="2 3">DSM 2461</strain>
    </source>
</reference>
<keyword evidence="1" id="KW-0732">Signal</keyword>
<name>A0A841RET9_9SPIO</name>
<dbReference type="EMBL" id="JACHGJ010000006">
    <property type="protein sequence ID" value="MBB6481520.1"/>
    <property type="molecule type" value="Genomic_DNA"/>
</dbReference>
<gene>
    <name evidence="2" type="ORF">HNR50_003200</name>
</gene>
<sequence>MKKNIFLLICISISSTLFASDESLNGSWGVIVGDSAYEALRVDVDEIIIIDKLFRSGEYEIGNGFIHIEDFDGEEVMIQYHFLEEDKLLFIITNLEKITESITLIFQRLE</sequence>
<proteinExistence type="predicted"/>